<dbReference type="Gene3D" id="3.30.950.10">
    <property type="entry name" value="Methyltransferase, Cobalt-precorrin-4 Transmethylase, Domain 2"/>
    <property type="match status" value="1"/>
</dbReference>
<keyword evidence="1 6" id="KW-0963">Cytoplasm</keyword>
<comment type="caution">
    <text evidence="8">The sequence shown here is derived from an EMBL/GenBank/DDBJ whole genome shotgun (WGS) entry which is preliminary data.</text>
</comment>
<dbReference type="InterPro" id="IPR018063">
    <property type="entry name" value="SAM_MeTrfase_RsmI_CS"/>
</dbReference>
<dbReference type="FunFam" id="3.40.1010.10:FF:000007">
    <property type="entry name" value="Ribosomal RNA small subunit methyltransferase I"/>
    <property type="match status" value="1"/>
</dbReference>
<keyword evidence="5 6" id="KW-0949">S-adenosyl-L-methionine</keyword>
<evidence type="ECO:0000256" key="6">
    <source>
        <dbReference type="HAMAP-Rule" id="MF_01877"/>
    </source>
</evidence>
<dbReference type="PIRSF" id="PIRSF005917">
    <property type="entry name" value="MTase_YraL"/>
    <property type="match status" value="1"/>
</dbReference>
<gene>
    <name evidence="6 8" type="primary">rsmI</name>
    <name evidence="8" type="ORF">COW11_02040</name>
</gene>
<organism evidence="8 9">
    <name type="scientific">Candidatus Taenaricola geysiri</name>
    <dbReference type="NCBI Taxonomy" id="1974752"/>
    <lineage>
        <taxon>Bacteria</taxon>
        <taxon>Pseudomonadati</taxon>
        <taxon>Candidatus Omnitrophota</taxon>
        <taxon>Candidatus Taenaricola</taxon>
    </lineage>
</organism>
<dbReference type="PROSITE" id="PS01296">
    <property type="entry name" value="RSMI"/>
    <property type="match status" value="1"/>
</dbReference>
<evidence type="ECO:0000256" key="4">
    <source>
        <dbReference type="ARBA" id="ARBA00022679"/>
    </source>
</evidence>
<dbReference type="PANTHER" id="PTHR46111:SF1">
    <property type="entry name" value="RIBOSOMAL RNA SMALL SUBUNIT METHYLTRANSFERASE I"/>
    <property type="match status" value="1"/>
</dbReference>
<evidence type="ECO:0000256" key="2">
    <source>
        <dbReference type="ARBA" id="ARBA00022552"/>
    </source>
</evidence>
<dbReference type="GO" id="GO:0070677">
    <property type="term" value="F:rRNA (cytosine-2'-O-)-methyltransferase activity"/>
    <property type="evidence" value="ECO:0007669"/>
    <property type="project" value="UniProtKB-UniRule"/>
</dbReference>
<dbReference type="SUPFAM" id="SSF53790">
    <property type="entry name" value="Tetrapyrrole methylase"/>
    <property type="match status" value="1"/>
</dbReference>
<keyword evidence="3 6" id="KW-0489">Methyltransferase</keyword>
<dbReference type="AlphaFoldDB" id="A0A2J0LIL9"/>
<evidence type="ECO:0000256" key="3">
    <source>
        <dbReference type="ARBA" id="ARBA00022603"/>
    </source>
</evidence>
<dbReference type="InterPro" id="IPR014777">
    <property type="entry name" value="4pyrrole_Mease_sub1"/>
</dbReference>
<protein>
    <recommendedName>
        <fullName evidence="6">Ribosomal RNA small subunit methyltransferase I</fullName>
        <ecNumber evidence="6">2.1.1.198</ecNumber>
    </recommendedName>
    <alternativeName>
        <fullName evidence="6">16S rRNA 2'-O-ribose C1402 methyltransferase</fullName>
    </alternativeName>
    <alternativeName>
        <fullName evidence="6">rRNA (cytidine-2'-O-)-methyltransferase RsmI</fullName>
    </alternativeName>
</protein>
<comment type="catalytic activity">
    <reaction evidence="6">
        <text>cytidine(1402) in 16S rRNA + S-adenosyl-L-methionine = 2'-O-methylcytidine(1402) in 16S rRNA + S-adenosyl-L-homocysteine + H(+)</text>
        <dbReference type="Rhea" id="RHEA:42924"/>
        <dbReference type="Rhea" id="RHEA-COMP:10285"/>
        <dbReference type="Rhea" id="RHEA-COMP:10286"/>
        <dbReference type="ChEBI" id="CHEBI:15378"/>
        <dbReference type="ChEBI" id="CHEBI:57856"/>
        <dbReference type="ChEBI" id="CHEBI:59789"/>
        <dbReference type="ChEBI" id="CHEBI:74495"/>
        <dbReference type="ChEBI" id="CHEBI:82748"/>
        <dbReference type="EC" id="2.1.1.198"/>
    </reaction>
</comment>
<dbReference type="InterPro" id="IPR014776">
    <property type="entry name" value="4pyrrole_Mease_sub2"/>
</dbReference>
<dbReference type="NCBIfam" id="TIGR00096">
    <property type="entry name" value="16S rRNA (cytidine(1402)-2'-O)-methyltransferase"/>
    <property type="match status" value="1"/>
</dbReference>
<dbReference type="Gene3D" id="3.40.1010.10">
    <property type="entry name" value="Cobalt-precorrin-4 Transmethylase, Domain 1"/>
    <property type="match status" value="1"/>
</dbReference>
<comment type="subcellular location">
    <subcellularLocation>
        <location evidence="6">Cytoplasm</location>
    </subcellularLocation>
</comment>
<comment type="function">
    <text evidence="6">Catalyzes the 2'-O-methylation of the ribose of cytidine 1402 (C1402) in 16S rRNA.</text>
</comment>
<dbReference type="FunFam" id="3.30.950.10:FF:000002">
    <property type="entry name" value="Ribosomal RNA small subunit methyltransferase I"/>
    <property type="match status" value="1"/>
</dbReference>
<feature type="domain" description="Tetrapyrrole methylase" evidence="7">
    <location>
        <begin position="5"/>
        <end position="198"/>
    </location>
</feature>
<evidence type="ECO:0000313" key="8">
    <source>
        <dbReference type="EMBL" id="PIW66694.1"/>
    </source>
</evidence>
<accession>A0A2J0LIL9</accession>
<keyword evidence="2 6" id="KW-0698">rRNA processing</keyword>
<dbReference type="Pfam" id="PF00590">
    <property type="entry name" value="TP_methylase"/>
    <property type="match status" value="1"/>
</dbReference>
<dbReference type="HAMAP" id="MF_01877">
    <property type="entry name" value="16SrRNA_methyltr_I"/>
    <property type="match status" value="1"/>
</dbReference>
<dbReference type="InterPro" id="IPR008189">
    <property type="entry name" value="rRNA_ssu_MeTfrase_I"/>
</dbReference>
<dbReference type="CDD" id="cd11648">
    <property type="entry name" value="RsmI"/>
    <property type="match status" value="1"/>
</dbReference>
<reference evidence="8 9" key="1">
    <citation type="submission" date="2017-09" db="EMBL/GenBank/DDBJ databases">
        <title>Depth-based differentiation of microbial function through sediment-hosted aquifers and enrichment of novel symbionts in the deep terrestrial subsurface.</title>
        <authorList>
            <person name="Probst A.J."/>
            <person name="Ladd B."/>
            <person name="Jarett J.K."/>
            <person name="Geller-Mcgrath D.E."/>
            <person name="Sieber C.M."/>
            <person name="Emerson J.B."/>
            <person name="Anantharaman K."/>
            <person name="Thomas B.C."/>
            <person name="Malmstrom R."/>
            <person name="Stieglmeier M."/>
            <person name="Klingl A."/>
            <person name="Woyke T."/>
            <person name="Ryan C.M."/>
            <person name="Banfield J.F."/>
        </authorList>
    </citation>
    <scope>NUCLEOTIDE SEQUENCE [LARGE SCALE GENOMIC DNA]</scope>
    <source>
        <strain evidence="8">CG12_big_fil_rev_8_21_14_0_65_43_15</strain>
    </source>
</reference>
<evidence type="ECO:0000256" key="1">
    <source>
        <dbReference type="ARBA" id="ARBA00022490"/>
    </source>
</evidence>
<comment type="similarity">
    <text evidence="6">Belongs to the methyltransferase superfamily. RsmI family.</text>
</comment>
<name>A0A2J0LIL9_9BACT</name>
<dbReference type="InterPro" id="IPR035996">
    <property type="entry name" value="4pyrrol_Methylase_sf"/>
</dbReference>
<dbReference type="Proteomes" id="UP000231267">
    <property type="component" value="Unassembled WGS sequence"/>
</dbReference>
<sequence>MSGILYVVATPIGNLKDITLRALEILKSVDLIAAEDTRHTKKLLTHYDIHTPLTSYFEYNQVKKAGYIIEQLENDKSVALVSDAGTPGISDPGFVVIRQAIKDGIKIESIPGASAVTTALVLSGLPTDRFVFEGFLPAKGVARKKRLKGFLADERTIIFYESPHRVVKTLQDMAEIFPNAALVCVREATKMFEEVVRGAPEVALSHFQAKSPRGEFVLLLSQKDKK</sequence>
<evidence type="ECO:0000256" key="5">
    <source>
        <dbReference type="ARBA" id="ARBA00022691"/>
    </source>
</evidence>
<dbReference type="GO" id="GO:0005737">
    <property type="term" value="C:cytoplasm"/>
    <property type="evidence" value="ECO:0007669"/>
    <property type="project" value="UniProtKB-SubCell"/>
</dbReference>
<evidence type="ECO:0000313" key="9">
    <source>
        <dbReference type="Proteomes" id="UP000231267"/>
    </source>
</evidence>
<evidence type="ECO:0000259" key="7">
    <source>
        <dbReference type="Pfam" id="PF00590"/>
    </source>
</evidence>
<dbReference type="EC" id="2.1.1.198" evidence="6"/>
<keyword evidence="4 6" id="KW-0808">Transferase</keyword>
<dbReference type="InterPro" id="IPR000878">
    <property type="entry name" value="4pyrrol_Mease"/>
</dbReference>
<dbReference type="EMBL" id="PFGP01000035">
    <property type="protein sequence ID" value="PIW66694.1"/>
    <property type="molecule type" value="Genomic_DNA"/>
</dbReference>
<proteinExistence type="inferred from homology"/>
<dbReference type="PANTHER" id="PTHR46111">
    <property type="entry name" value="RIBOSOMAL RNA SMALL SUBUNIT METHYLTRANSFERASE I"/>
    <property type="match status" value="1"/>
</dbReference>